<reference evidence="2" key="1">
    <citation type="journal article" date="2023" name="Nat. Plants">
        <title>Single-cell RNA sequencing provides a high-resolution roadmap for understanding the multicellular compartmentation of specialized metabolism.</title>
        <authorList>
            <person name="Sun S."/>
            <person name="Shen X."/>
            <person name="Li Y."/>
            <person name="Li Y."/>
            <person name="Wang S."/>
            <person name="Li R."/>
            <person name="Zhang H."/>
            <person name="Shen G."/>
            <person name="Guo B."/>
            <person name="Wei J."/>
            <person name="Xu J."/>
            <person name="St-Pierre B."/>
            <person name="Chen S."/>
            <person name="Sun C."/>
        </authorList>
    </citation>
    <scope>NUCLEOTIDE SEQUENCE [LARGE SCALE GENOMIC DNA]</scope>
</reference>
<name>A0ACC0BA55_CATRO</name>
<protein>
    <submittedName>
        <fullName evidence="1">Uncharacterized protein</fullName>
    </submittedName>
</protein>
<evidence type="ECO:0000313" key="1">
    <source>
        <dbReference type="EMBL" id="KAI5669525.1"/>
    </source>
</evidence>
<gene>
    <name evidence="1" type="ORF">M9H77_19378</name>
</gene>
<comment type="caution">
    <text evidence="1">The sequence shown here is derived from an EMBL/GenBank/DDBJ whole genome shotgun (WGS) entry which is preliminary data.</text>
</comment>
<proteinExistence type="predicted"/>
<sequence length="674" mass="72761">MDSSPKSSNKSKDTDSPSSDKVKVQESPIFTYISNLSPINFVQAPNSQDFAALNSPPLVFTSPRINSSSDSASLKRLQFAQISGEVLSSKDNKFKEAVKFTHESGISNAQSSSGLTPFPQSAFLNNNSSLEKASSLSASADDFLTNVVNMDGSSLTSSANVTTKSSDNIQETVKTEVDKTESEEKTEAKDVKGKDEIVTGEFERAEEELQVEPFSAADAYKKPEPGKASPEPSLDVERNSPCDSAFNKQHHRFSKIENTGTGKEAELGCSSQLGSLQNFENQGNCGELTDAQCLEAGQNKMQHDQILKVDLQQRGVRRRCLQFEDHQRKTIEENICAHSLSGNAGFPGSSTSPEILEVLESSSLDKPATGSNEPLANVNQPTFSSRHTGNYTVKVPKPSGIGLHLNSIVNAMQLGSGSTVSLQSAQRGSLSILGKKSVSTMSCHSSKNCSISLNGAEGISVSSDDSRHDGVASIPASSSTSLSPYGVKHFNDSLEPKPIELQPSPGDKRKSVSEIADSGCLNRPDYEDTVLETRQQIESRNPLAFAPKIIQHIAEPPASSCGDDGTRFTPASARHKRGCNCKKSKCLKKYCECYQSNVGCSDGCRCEGCENMYGRKGEYSMLKDLVNKHDNVEILDGSFDKKLELAAPRDSLLHNDLCNPHNLSPLTPSFQCSK</sequence>
<accession>A0ACC0BA55</accession>
<evidence type="ECO:0000313" key="2">
    <source>
        <dbReference type="Proteomes" id="UP001060085"/>
    </source>
</evidence>
<dbReference type="Proteomes" id="UP001060085">
    <property type="component" value="Linkage Group LG04"/>
</dbReference>
<dbReference type="EMBL" id="CM044704">
    <property type="protein sequence ID" value="KAI5669525.1"/>
    <property type="molecule type" value="Genomic_DNA"/>
</dbReference>
<keyword evidence="2" id="KW-1185">Reference proteome</keyword>
<organism evidence="1 2">
    <name type="scientific">Catharanthus roseus</name>
    <name type="common">Madagascar periwinkle</name>
    <name type="synonym">Vinca rosea</name>
    <dbReference type="NCBI Taxonomy" id="4058"/>
    <lineage>
        <taxon>Eukaryota</taxon>
        <taxon>Viridiplantae</taxon>
        <taxon>Streptophyta</taxon>
        <taxon>Embryophyta</taxon>
        <taxon>Tracheophyta</taxon>
        <taxon>Spermatophyta</taxon>
        <taxon>Magnoliopsida</taxon>
        <taxon>eudicotyledons</taxon>
        <taxon>Gunneridae</taxon>
        <taxon>Pentapetalae</taxon>
        <taxon>asterids</taxon>
        <taxon>lamiids</taxon>
        <taxon>Gentianales</taxon>
        <taxon>Apocynaceae</taxon>
        <taxon>Rauvolfioideae</taxon>
        <taxon>Vinceae</taxon>
        <taxon>Catharanthinae</taxon>
        <taxon>Catharanthus</taxon>
    </lineage>
</organism>